<accession>A0A1R4B567</accession>
<keyword evidence="1" id="KW-0812">Transmembrane</keyword>
<keyword evidence="1" id="KW-0472">Membrane</keyword>
<evidence type="ECO:0000256" key="1">
    <source>
        <dbReference type="SAM" id="Phobius"/>
    </source>
</evidence>
<gene>
    <name evidence="2" type="ORF">VPAL9027_02044</name>
</gene>
<organism evidence="2 3">
    <name type="scientific">Vibrio palustris</name>
    <dbReference type="NCBI Taxonomy" id="1918946"/>
    <lineage>
        <taxon>Bacteria</taxon>
        <taxon>Pseudomonadati</taxon>
        <taxon>Pseudomonadota</taxon>
        <taxon>Gammaproteobacteria</taxon>
        <taxon>Vibrionales</taxon>
        <taxon>Vibrionaceae</taxon>
        <taxon>Vibrio</taxon>
    </lineage>
</organism>
<sequence length="196" mass="22624">MTNRFFFLTGFVTLSLLLTSTLSTDIIVRYADHLSLLAFLPSAGIGCYCMLDYLHTYYMNTRHYHASQEEIHRVLRQVQVRGVQFKALCSDNTVMLIPNNLPLHQTADPSQHHKVYVLKLTVDNKRKVIHCDDRFFRTSDAMTIDVLNRSFTHPIRCVYSKFNLINQQDEPVALSSNIVRQQLHLAISGHGWSLRC</sequence>
<protein>
    <submittedName>
        <fullName evidence="2">Uncharacterized protein</fullName>
    </submittedName>
</protein>
<dbReference type="OrthoDB" id="9848163at2"/>
<dbReference type="EMBL" id="FUFT01000005">
    <property type="protein sequence ID" value="SJL84064.1"/>
    <property type="molecule type" value="Genomic_DNA"/>
</dbReference>
<feature type="transmembrane region" description="Helical" evidence="1">
    <location>
        <begin position="33"/>
        <end position="54"/>
    </location>
</feature>
<keyword evidence="3" id="KW-1185">Reference proteome</keyword>
<dbReference type="RefSeq" id="WP_139343485.1">
    <property type="nucleotide sequence ID" value="NZ_AP024888.1"/>
</dbReference>
<reference evidence="2 3" key="1">
    <citation type="submission" date="2017-02" db="EMBL/GenBank/DDBJ databases">
        <authorList>
            <person name="Peterson S.W."/>
        </authorList>
    </citation>
    <scope>NUCLEOTIDE SEQUENCE [LARGE SCALE GENOMIC DNA]</scope>
    <source>
        <strain evidence="2 3">CECT 9027</strain>
    </source>
</reference>
<evidence type="ECO:0000313" key="2">
    <source>
        <dbReference type="EMBL" id="SJL84064.1"/>
    </source>
</evidence>
<keyword evidence="1" id="KW-1133">Transmembrane helix</keyword>
<name>A0A1R4B567_9VIBR</name>
<dbReference type="Proteomes" id="UP000189475">
    <property type="component" value="Unassembled WGS sequence"/>
</dbReference>
<dbReference type="AlphaFoldDB" id="A0A1R4B567"/>
<proteinExistence type="predicted"/>
<evidence type="ECO:0000313" key="3">
    <source>
        <dbReference type="Proteomes" id="UP000189475"/>
    </source>
</evidence>